<evidence type="ECO:0000259" key="7">
    <source>
        <dbReference type="SMART" id="SM00563"/>
    </source>
</evidence>
<evidence type="ECO:0000256" key="3">
    <source>
        <dbReference type="ARBA" id="ARBA00023315"/>
    </source>
</evidence>
<evidence type="ECO:0000256" key="4">
    <source>
        <dbReference type="RuleBase" id="RU361267"/>
    </source>
</evidence>
<evidence type="ECO:0000256" key="1">
    <source>
        <dbReference type="ARBA" id="ARBA00008655"/>
    </source>
</evidence>
<evidence type="ECO:0000313" key="8">
    <source>
        <dbReference type="EMBL" id="KAG9327455.1"/>
    </source>
</evidence>
<feature type="transmembrane region" description="Helical" evidence="6">
    <location>
        <begin position="135"/>
        <end position="153"/>
    </location>
</feature>
<evidence type="ECO:0000256" key="6">
    <source>
        <dbReference type="SAM" id="Phobius"/>
    </source>
</evidence>
<dbReference type="EC" id="2.3.1.51" evidence="4"/>
<organism evidence="8 9">
    <name type="scientific">Mortierella alpina</name>
    <name type="common">Oleaginous fungus</name>
    <name type="synonym">Mortierella renispora</name>
    <dbReference type="NCBI Taxonomy" id="64518"/>
    <lineage>
        <taxon>Eukaryota</taxon>
        <taxon>Fungi</taxon>
        <taxon>Fungi incertae sedis</taxon>
        <taxon>Mucoromycota</taxon>
        <taxon>Mortierellomycotina</taxon>
        <taxon>Mortierellomycetes</taxon>
        <taxon>Mortierellales</taxon>
        <taxon>Mortierellaceae</taxon>
        <taxon>Mortierella</taxon>
    </lineage>
</organism>
<dbReference type="AlphaFoldDB" id="A0A9P8IHQ2"/>
<keyword evidence="4" id="KW-0594">Phospholipid biosynthesis</keyword>
<dbReference type="PANTHER" id="PTHR10434:SF11">
    <property type="entry name" value="1-ACYL-SN-GLYCEROL-3-PHOSPHATE ACYLTRANSFERASE"/>
    <property type="match status" value="1"/>
</dbReference>
<feature type="region of interest" description="Disordered" evidence="5">
    <location>
        <begin position="276"/>
        <end position="325"/>
    </location>
</feature>
<dbReference type="GO" id="GO:0016020">
    <property type="term" value="C:membrane"/>
    <property type="evidence" value="ECO:0007669"/>
    <property type="project" value="InterPro"/>
</dbReference>
<evidence type="ECO:0000256" key="2">
    <source>
        <dbReference type="ARBA" id="ARBA00022679"/>
    </source>
</evidence>
<name>A0A9P8IHQ2_MORAP</name>
<dbReference type="InterPro" id="IPR002123">
    <property type="entry name" value="Plipid/glycerol_acylTrfase"/>
</dbReference>
<feature type="domain" description="Phospholipid/glycerol acyltransferase" evidence="7">
    <location>
        <begin position="104"/>
        <end position="221"/>
    </location>
</feature>
<dbReference type="NCBIfam" id="TIGR00530">
    <property type="entry name" value="AGP_acyltrn"/>
    <property type="match status" value="1"/>
</dbReference>
<dbReference type="SUPFAM" id="SSF69593">
    <property type="entry name" value="Glycerol-3-phosphate (1)-acyltransferase"/>
    <property type="match status" value="1"/>
</dbReference>
<protein>
    <recommendedName>
        <fullName evidence="4">1-acyl-sn-glycerol-3-phosphate acyltransferase</fullName>
        <ecNumber evidence="4">2.3.1.51</ecNumber>
    </recommendedName>
</protein>
<dbReference type="GO" id="GO:0006654">
    <property type="term" value="P:phosphatidic acid biosynthetic process"/>
    <property type="evidence" value="ECO:0007669"/>
    <property type="project" value="TreeGrafter"/>
</dbReference>
<keyword evidence="4" id="KW-1208">Phospholipid metabolism</keyword>
<gene>
    <name evidence="8" type="ORF">KVV02_000404</name>
</gene>
<reference evidence="8" key="1">
    <citation type="submission" date="2021-07" db="EMBL/GenBank/DDBJ databases">
        <title>Draft genome of Mortierella alpina, strain LL118, isolated from an aspen leaf litter sample.</title>
        <authorList>
            <person name="Yang S."/>
            <person name="Vinatzer B.A."/>
        </authorList>
    </citation>
    <scope>NUCLEOTIDE SEQUENCE</scope>
    <source>
        <strain evidence="8">LL118</strain>
    </source>
</reference>
<dbReference type="InterPro" id="IPR004552">
    <property type="entry name" value="AGP_acyltrans"/>
</dbReference>
<dbReference type="Pfam" id="PF01553">
    <property type="entry name" value="Acyltransferase"/>
    <property type="match status" value="1"/>
</dbReference>
<comment type="similarity">
    <text evidence="1 4">Belongs to the 1-acyl-sn-glycerol-3-phosphate acyltransferase family.</text>
</comment>
<keyword evidence="4" id="KW-0444">Lipid biosynthesis</keyword>
<comment type="caution">
    <text evidence="8">The sequence shown here is derived from an EMBL/GenBank/DDBJ whole genome shotgun (WGS) entry which is preliminary data.</text>
</comment>
<evidence type="ECO:0000256" key="5">
    <source>
        <dbReference type="SAM" id="MobiDB-lite"/>
    </source>
</evidence>
<accession>A0A9P8IHQ2</accession>
<keyword evidence="2 4" id="KW-0808">Transferase</keyword>
<keyword evidence="6" id="KW-0812">Transmembrane</keyword>
<dbReference type="SMART" id="SM00563">
    <property type="entry name" value="PlsC"/>
    <property type="match status" value="1"/>
</dbReference>
<dbReference type="GO" id="GO:0005783">
    <property type="term" value="C:endoplasmic reticulum"/>
    <property type="evidence" value="ECO:0007669"/>
    <property type="project" value="TreeGrafter"/>
</dbReference>
<keyword evidence="3 4" id="KW-0012">Acyltransferase</keyword>
<keyword evidence="4" id="KW-0443">Lipid metabolism</keyword>
<keyword evidence="6" id="KW-0472">Membrane</keyword>
<dbReference type="Proteomes" id="UP000717515">
    <property type="component" value="Unassembled WGS sequence"/>
</dbReference>
<evidence type="ECO:0000313" key="9">
    <source>
        <dbReference type="Proteomes" id="UP000717515"/>
    </source>
</evidence>
<comment type="catalytic activity">
    <reaction evidence="4">
        <text>a 1-acyl-sn-glycero-3-phosphate + an acyl-CoA = a 1,2-diacyl-sn-glycero-3-phosphate + CoA</text>
        <dbReference type="Rhea" id="RHEA:19709"/>
        <dbReference type="ChEBI" id="CHEBI:57287"/>
        <dbReference type="ChEBI" id="CHEBI:57970"/>
        <dbReference type="ChEBI" id="CHEBI:58342"/>
        <dbReference type="ChEBI" id="CHEBI:58608"/>
        <dbReference type="EC" id="2.3.1.51"/>
    </reaction>
</comment>
<comment type="domain">
    <text evidence="4">The HXXXXD motif is essential for acyltransferase activity and may constitute the binding site for the phosphate moiety of the glycerol-3-phosphate.</text>
</comment>
<sequence>MSGEPVLSSFPGNLAVILAFYLALPRLLAVLPQKIQFITKCLIVLAATFIMSVAGCFVAIVCALLHKRYAINYVVARIFSYIACRPCGVTFNIVGEEHLENTPAIVVCNHQSSMDMMVLGRVFPMRCVVMAKKELQYFPFLGIFMTLSNAIFIDRKNHKKAIESTTQAVADMKKHNSGIWIFPEGTRSRLDTADLLPFKKGAFHLAIQSGLPILPIVCAGYNHIYDSAKRSFPGGELEIRVLEPIPTAGMTANDVNDLMERTRAVMLKNLKEMDVNSSAVSSEPSLSVDELQSDPVLKQDAKSTAVKEEEGVGYDSVKKRKTVKA</sequence>
<dbReference type="PANTHER" id="PTHR10434">
    <property type="entry name" value="1-ACYL-SN-GLYCEROL-3-PHOSPHATE ACYLTRANSFERASE"/>
    <property type="match status" value="1"/>
</dbReference>
<feature type="compositionally biased region" description="Low complexity" evidence="5">
    <location>
        <begin position="276"/>
        <end position="288"/>
    </location>
</feature>
<proteinExistence type="inferred from homology"/>
<feature type="transmembrane region" description="Helical" evidence="6">
    <location>
        <begin position="43"/>
        <end position="66"/>
    </location>
</feature>
<dbReference type="EMBL" id="JAIFTL010000004">
    <property type="protein sequence ID" value="KAG9327455.1"/>
    <property type="molecule type" value="Genomic_DNA"/>
</dbReference>
<keyword evidence="6" id="KW-1133">Transmembrane helix</keyword>
<dbReference type="CDD" id="cd07989">
    <property type="entry name" value="LPLAT_AGPAT-like"/>
    <property type="match status" value="1"/>
</dbReference>
<feature type="compositionally biased region" description="Basic and acidic residues" evidence="5">
    <location>
        <begin position="297"/>
        <end position="310"/>
    </location>
</feature>
<feature type="transmembrane region" description="Helical" evidence="6">
    <location>
        <begin position="12"/>
        <end position="31"/>
    </location>
</feature>
<dbReference type="GO" id="GO:0003841">
    <property type="term" value="F:1-acylglycerol-3-phosphate O-acyltransferase activity"/>
    <property type="evidence" value="ECO:0007669"/>
    <property type="project" value="UniProtKB-UniRule"/>
</dbReference>